<dbReference type="Gene3D" id="3.40.109.40">
    <property type="match status" value="1"/>
</dbReference>
<dbReference type="Proteomes" id="UP000239867">
    <property type="component" value="Chromosome"/>
</dbReference>
<sequence length="205" mass="22999">MPALVKELKLEGKTALIRRLERLAAAAVDVARPKAAARLSALKALDADRMRMDHVILTSPLMVQHMAGLGRVFPYLVTEGRELHEWALGLESRFDVVVSAFLREIAPAQYLKLLEEKLLQEYGMRQLSLMSPGSLAAWPIEQQGELFRLLAPVPERLGVALLPSFMMKPEYSESGVFFETEKKFYNCRLCPQPACRGRQAAYRGG</sequence>
<organism evidence="1 2">
    <name type="scientific">Desulfobulbus oralis</name>
    <dbReference type="NCBI Taxonomy" id="1986146"/>
    <lineage>
        <taxon>Bacteria</taxon>
        <taxon>Pseudomonadati</taxon>
        <taxon>Thermodesulfobacteriota</taxon>
        <taxon>Desulfobulbia</taxon>
        <taxon>Desulfobulbales</taxon>
        <taxon>Desulfobulbaceae</taxon>
        <taxon>Desulfobulbus</taxon>
    </lineage>
</organism>
<dbReference type="EMBL" id="CP021255">
    <property type="protein sequence ID" value="AVD72186.1"/>
    <property type="molecule type" value="Genomic_DNA"/>
</dbReference>
<dbReference type="AlphaFoldDB" id="A0A2L1GRA5"/>
<proteinExistence type="predicted"/>
<reference evidence="1 2" key="1">
    <citation type="journal article" date="2018" name="MBio">
        <title>Insights into the evolution of host association through the isolation and characterization of a novel human periodontal pathobiont, Desulfobulbus oralis.</title>
        <authorList>
            <person name="Cross K.L."/>
            <person name="Chirania P."/>
            <person name="Xiong W."/>
            <person name="Beall C.J."/>
            <person name="Elkins J.G."/>
            <person name="Giannone R.J."/>
            <person name="Griffen A.L."/>
            <person name="Guss A.M."/>
            <person name="Hettich R.L."/>
            <person name="Joshi S.S."/>
            <person name="Mokrzan E.M."/>
            <person name="Martin R.K."/>
            <person name="Zhulin I.B."/>
            <person name="Leys E.J."/>
            <person name="Podar M."/>
        </authorList>
    </citation>
    <scope>NUCLEOTIDE SEQUENCE [LARGE SCALE GENOMIC DNA]</scope>
    <source>
        <strain evidence="1 2">ORNL</strain>
    </source>
</reference>
<gene>
    <name evidence="1" type="ORF">CAY53_01755</name>
</gene>
<evidence type="ECO:0000313" key="1">
    <source>
        <dbReference type="EMBL" id="AVD72186.1"/>
    </source>
</evidence>
<evidence type="ECO:0000313" key="2">
    <source>
        <dbReference type="Proteomes" id="UP000239867"/>
    </source>
</evidence>
<name>A0A2L1GRA5_9BACT</name>
<protein>
    <recommendedName>
        <fullName evidence="3">AdoMet activation domain-containing protein</fullName>
    </recommendedName>
</protein>
<dbReference type="SUPFAM" id="SSF56507">
    <property type="entry name" value="Methionine synthase activation domain-like"/>
    <property type="match status" value="1"/>
</dbReference>
<dbReference type="InterPro" id="IPR037010">
    <property type="entry name" value="VitB12-dep_Met_synth_activ_sf"/>
</dbReference>
<dbReference type="KEGG" id="deo:CAY53_01755"/>
<dbReference type="GO" id="GO:0008705">
    <property type="term" value="F:methionine synthase activity"/>
    <property type="evidence" value="ECO:0007669"/>
    <property type="project" value="InterPro"/>
</dbReference>
<dbReference type="OrthoDB" id="5509362at2"/>
<keyword evidence="2" id="KW-1185">Reference proteome</keyword>
<accession>A0A2L1GRA5</accession>
<evidence type="ECO:0008006" key="3">
    <source>
        <dbReference type="Google" id="ProtNLM"/>
    </source>
</evidence>